<accession>A0ABV0F279</accession>
<organism evidence="2 3">
    <name type="scientific">Enterococcus diestrammenae</name>
    <dbReference type="NCBI Taxonomy" id="1155073"/>
    <lineage>
        <taxon>Bacteria</taxon>
        <taxon>Bacillati</taxon>
        <taxon>Bacillota</taxon>
        <taxon>Bacilli</taxon>
        <taxon>Lactobacillales</taxon>
        <taxon>Enterococcaceae</taxon>
        <taxon>Enterococcus</taxon>
    </lineage>
</organism>
<keyword evidence="1" id="KW-0472">Membrane</keyword>
<dbReference type="EMBL" id="MAEI02000001">
    <property type="protein sequence ID" value="MEO1782160.1"/>
    <property type="molecule type" value="Genomic_DNA"/>
</dbReference>
<keyword evidence="1" id="KW-0812">Transmembrane</keyword>
<dbReference type="Proteomes" id="UP001429357">
    <property type="component" value="Unassembled WGS sequence"/>
</dbReference>
<keyword evidence="1" id="KW-1133">Transmembrane helix</keyword>
<proteinExistence type="predicted"/>
<gene>
    <name evidence="2" type="ORF">BAU18_001753</name>
</gene>
<dbReference type="RefSeq" id="WP_161868683.1">
    <property type="nucleotide sequence ID" value="NZ_MAEI02000001.1"/>
</dbReference>
<name>A0ABV0F279_9ENTE</name>
<evidence type="ECO:0000256" key="1">
    <source>
        <dbReference type="SAM" id="Phobius"/>
    </source>
</evidence>
<keyword evidence="3" id="KW-1185">Reference proteome</keyword>
<protein>
    <recommendedName>
        <fullName evidence="4">Holin</fullName>
    </recommendedName>
</protein>
<reference evidence="2" key="2">
    <citation type="submission" date="2024-02" db="EMBL/GenBank/DDBJ databases">
        <title>The Genome Sequence of Enterococcus diestrammenae JM9A.</title>
        <authorList>
            <person name="Earl A."/>
            <person name="Manson A."/>
            <person name="Gilmore M."/>
            <person name="Sanders J."/>
            <person name="Shea T."/>
            <person name="Howe W."/>
            <person name="Livny J."/>
            <person name="Cuomo C."/>
            <person name="Neafsey D."/>
            <person name="Birren B."/>
        </authorList>
    </citation>
    <scope>NUCLEOTIDE SEQUENCE</scope>
    <source>
        <strain evidence="2">JM9A</strain>
    </source>
</reference>
<evidence type="ECO:0000313" key="3">
    <source>
        <dbReference type="Proteomes" id="UP001429357"/>
    </source>
</evidence>
<evidence type="ECO:0000313" key="2">
    <source>
        <dbReference type="EMBL" id="MEO1782160.1"/>
    </source>
</evidence>
<evidence type="ECO:0008006" key="4">
    <source>
        <dbReference type="Google" id="ProtNLM"/>
    </source>
</evidence>
<sequence length="77" mass="8686">MEDRIFKKTMGPTAGVLLSLWILPDFPLKVTVSLLIVVLGVVLSLLFLWRELGSRLSGSKGKLPVTEAEVKRRMDRY</sequence>
<feature type="transmembrane region" description="Helical" evidence="1">
    <location>
        <begin position="26"/>
        <end position="49"/>
    </location>
</feature>
<comment type="caution">
    <text evidence="2">The sequence shown here is derived from an EMBL/GenBank/DDBJ whole genome shotgun (WGS) entry which is preliminary data.</text>
</comment>
<reference evidence="2" key="1">
    <citation type="submission" date="2016-06" db="EMBL/GenBank/DDBJ databases">
        <authorList>
            <person name="Van Tyne D."/>
        </authorList>
    </citation>
    <scope>NUCLEOTIDE SEQUENCE</scope>
    <source>
        <strain evidence="2">JM9A</strain>
    </source>
</reference>